<gene>
    <name evidence="1" type="ORF">LXD69_11165</name>
</gene>
<proteinExistence type="predicted"/>
<evidence type="ECO:0000313" key="2">
    <source>
        <dbReference type="Proteomes" id="UP000830454"/>
    </source>
</evidence>
<evidence type="ECO:0000313" key="1">
    <source>
        <dbReference type="EMBL" id="UOX32602.1"/>
    </source>
</evidence>
<accession>A0ABY4HK74</accession>
<organism evidence="1 2">
    <name type="scientific">Flavobacterium sediminilitoris</name>
    <dbReference type="NCBI Taxonomy" id="2024526"/>
    <lineage>
        <taxon>Bacteria</taxon>
        <taxon>Pseudomonadati</taxon>
        <taxon>Bacteroidota</taxon>
        <taxon>Flavobacteriia</taxon>
        <taxon>Flavobacteriales</taxon>
        <taxon>Flavobacteriaceae</taxon>
        <taxon>Flavobacterium</taxon>
    </lineage>
</organism>
<evidence type="ECO:0008006" key="3">
    <source>
        <dbReference type="Google" id="ProtNLM"/>
    </source>
</evidence>
<sequence length="224" mass="26369">MCTVTFVRLKDSFCITSSRDEKVARERAIHPTKYIIKNKEIVFPKDPKAGGTWFAHDKKNILVLLNGAKEKHIPKTNYRKSRGLILIDLIITDNPLKEWHSIDLNNIEPFTIVYFNGIKLYQFQWNEIEKTTLELNSNENHIWSSSTLYEEEIREKRNNWFNKFLVTNSEIKANSLLNFHQFTESTNKDFGLQINRNNILKTVSITQVEIKNETISLQYIDLFD</sequence>
<protein>
    <recommendedName>
        <fullName evidence="3">Transport and Golgi organization protein 2</fullName>
    </recommendedName>
</protein>
<dbReference type="Proteomes" id="UP000830454">
    <property type="component" value="Chromosome"/>
</dbReference>
<name>A0ABY4HK74_9FLAO</name>
<dbReference type="RefSeq" id="WP_246915432.1">
    <property type="nucleotide sequence ID" value="NZ_CP090145.1"/>
</dbReference>
<reference evidence="1" key="1">
    <citation type="submission" date="2021-12" db="EMBL/GenBank/DDBJ databases">
        <authorList>
            <person name="Cha I.-T."/>
            <person name="Lee K.-E."/>
            <person name="Park S.-J."/>
        </authorList>
    </citation>
    <scope>NUCLEOTIDE SEQUENCE</scope>
    <source>
        <strain evidence="1">YSM-43</strain>
    </source>
</reference>
<dbReference type="EMBL" id="CP090145">
    <property type="protein sequence ID" value="UOX32602.1"/>
    <property type="molecule type" value="Genomic_DNA"/>
</dbReference>
<reference evidence="1" key="2">
    <citation type="submission" date="2022-04" db="EMBL/GenBank/DDBJ databases">
        <title>Complete Genome Sequence of Flavobacterium sediminilitoris YSM-43, Isolated from a Tidal Sediment.</title>
        <authorList>
            <person name="Lee P.A."/>
        </authorList>
    </citation>
    <scope>NUCLEOTIDE SEQUENCE</scope>
    <source>
        <strain evidence="1">YSM-43</strain>
    </source>
</reference>
<keyword evidence="2" id="KW-1185">Reference proteome</keyword>